<feature type="chain" id="PRO_5016248228" description="CBM1 domain-containing protein" evidence="1">
    <location>
        <begin position="21"/>
        <end position="65"/>
    </location>
</feature>
<dbReference type="GeneID" id="37117694"/>
<name>A0A317X6B0_9EURO</name>
<evidence type="ECO:0008006" key="4">
    <source>
        <dbReference type="Google" id="ProtNLM"/>
    </source>
</evidence>
<proteinExistence type="predicted"/>
<protein>
    <recommendedName>
        <fullName evidence="4">CBM1 domain-containing protein</fullName>
    </recommendedName>
</protein>
<dbReference type="RefSeq" id="XP_025469858.1">
    <property type="nucleotide sequence ID" value="XM_025615551.1"/>
</dbReference>
<sequence>MQIQTLAITLLTTLVASVQATVTLGSGCSGSGYDCTSTFNDIAVCNGAQWVLAAKFLEWGMGIDG</sequence>
<dbReference type="EMBL" id="MSFK01000007">
    <property type="protein sequence ID" value="PWY93097.1"/>
    <property type="molecule type" value="Genomic_DNA"/>
</dbReference>
<organism evidence="2 3">
    <name type="scientific">Aspergillus sclerotioniger CBS 115572</name>
    <dbReference type="NCBI Taxonomy" id="1450535"/>
    <lineage>
        <taxon>Eukaryota</taxon>
        <taxon>Fungi</taxon>
        <taxon>Dikarya</taxon>
        <taxon>Ascomycota</taxon>
        <taxon>Pezizomycotina</taxon>
        <taxon>Eurotiomycetes</taxon>
        <taxon>Eurotiomycetidae</taxon>
        <taxon>Eurotiales</taxon>
        <taxon>Aspergillaceae</taxon>
        <taxon>Aspergillus</taxon>
        <taxon>Aspergillus subgen. Circumdati</taxon>
    </lineage>
</organism>
<accession>A0A317X6B0</accession>
<keyword evidence="3" id="KW-1185">Reference proteome</keyword>
<gene>
    <name evidence="2" type="ORF">BO94DRAFT_583337</name>
</gene>
<reference evidence="2 3" key="1">
    <citation type="submission" date="2016-12" db="EMBL/GenBank/DDBJ databases">
        <title>The genomes of Aspergillus section Nigri reveals drivers in fungal speciation.</title>
        <authorList>
            <consortium name="DOE Joint Genome Institute"/>
            <person name="Vesth T.C."/>
            <person name="Nybo J."/>
            <person name="Theobald S."/>
            <person name="Brandl J."/>
            <person name="Frisvad J.C."/>
            <person name="Nielsen K.F."/>
            <person name="Lyhne E.K."/>
            <person name="Kogle M.E."/>
            <person name="Kuo A."/>
            <person name="Riley R."/>
            <person name="Clum A."/>
            <person name="Nolan M."/>
            <person name="Lipzen A."/>
            <person name="Salamov A."/>
            <person name="Henrissat B."/>
            <person name="Wiebenga A."/>
            <person name="De Vries R.P."/>
            <person name="Grigoriev I.V."/>
            <person name="Mortensen U.H."/>
            <person name="Andersen M.R."/>
            <person name="Baker S.E."/>
        </authorList>
    </citation>
    <scope>NUCLEOTIDE SEQUENCE [LARGE SCALE GENOMIC DNA]</scope>
    <source>
        <strain evidence="2 3">CBS 115572</strain>
    </source>
</reference>
<evidence type="ECO:0000256" key="1">
    <source>
        <dbReference type="SAM" id="SignalP"/>
    </source>
</evidence>
<evidence type="ECO:0000313" key="3">
    <source>
        <dbReference type="Proteomes" id="UP000246702"/>
    </source>
</evidence>
<keyword evidence="1" id="KW-0732">Signal</keyword>
<dbReference type="Proteomes" id="UP000246702">
    <property type="component" value="Unassembled WGS sequence"/>
</dbReference>
<dbReference type="OrthoDB" id="5210511at2759"/>
<evidence type="ECO:0000313" key="2">
    <source>
        <dbReference type="EMBL" id="PWY93097.1"/>
    </source>
</evidence>
<comment type="caution">
    <text evidence="2">The sequence shown here is derived from an EMBL/GenBank/DDBJ whole genome shotgun (WGS) entry which is preliminary data.</text>
</comment>
<feature type="signal peptide" evidence="1">
    <location>
        <begin position="1"/>
        <end position="20"/>
    </location>
</feature>
<dbReference type="AlphaFoldDB" id="A0A317X6B0"/>